<accession>A0AA38L942</accession>
<keyword evidence="4" id="KW-1185">Reference proteome</keyword>
<dbReference type="Gene3D" id="1.20.1110.10">
    <property type="entry name" value="Calcium-transporting ATPase, transmembrane domain"/>
    <property type="match status" value="1"/>
</dbReference>
<dbReference type="InterPro" id="IPR004014">
    <property type="entry name" value="ATPase_P-typ_cation-transptr_N"/>
</dbReference>
<keyword evidence="1" id="KW-0472">Membrane</keyword>
<dbReference type="SMART" id="SM00831">
    <property type="entry name" value="Cation_ATPase_N"/>
    <property type="match status" value="1"/>
</dbReference>
<dbReference type="PANTHER" id="PTHR43294">
    <property type="entry name" value="SODIUM/POTASSIUM-TRANSPORTING ATPASE SUBUNIT ALPHA"/>
    <property type="match status" value="1"/>
</dbReference>
<dbReference type="Proteomes" id="UP000824469">
    <property type="component" value="Unassembled WGS sequence"/>
</dbReference>
<feature type="transmembrane region" description="Helical" evidence="1">
    <location>
        <begin position="358"/>
        <end position="382"/>
    </location>
</feature>
<feature type="non-terminal residue" evidence="3">
    <location>
        <position position="1"/>
    </location>
</feature>
<evidence type="ECO:0000313" key="3">
    <source>
        <dbReference type="EMBL" id="KAH9316233.1"/>
    </source>
</evidence>
<proteinExistence type="predicted"/>
<evidence type="ECO:0000256" key="1">
    <source>
        <dbReference type="SAM" id="Phobius"/>
    </source>
</evidence>
<reference evidence="3 4" key="1">
    <citation type="journal article" date="2021" name="Nat. Plants">
        <title>The Taxus genome provides insights into paclitaxel biosynthesis.</title>
        <authorList>
            <person name="Xiong X."/>
            <person name="Gou J."/>
            <person name="Liao Q."/>
            <person name="Li Y."/>
            <person name="Zhou Q."/>
            <person name="Bi G."/>
            <person name="Li C."/>
            <person name="Du R."/>
            <person name="Wang X."/>
            <person name="Sun T."/>
            <person name="Guo L."/>
            <person name="Liang H."/>
            <person name="Lu P."/>
            <person name="Wu Y."/>
            <person name="Zhang Z."/>
            <person name="Ro D.K."/>
            <person name="Shang Y."/>
            <person name="Huang S."/>
            <person name="Yan J."/>
        </authorList>
    </citation>
    <scope>NUCLEOTIDE SEQUENCE [LARGE SCALE GENOMIC DNA]</scope>
    <source>
        <strain evidence="3">Ta-2019</strain>
    </source>
</reference>
<organism evidence="3 4">
    <name type="scientific">Taxus chinensis</name>
    <name type="common">Chinese yew</name>
    <name type="synonym">Taxus wallichiana var. chinensis</name>
    <dbReference type="NCBI Taxonomy" id="29808"/>
    <lineage>
        <taxon>Eukaryota</taxon>
        <taxon>Viridiplantae</taxon>
        <taxon>Streptophyta</taxon>
        <taxon>Embryophyta</taxon>
        <taxon>Tracheophyta</taxon>
        <taxon>Spermatophyta</taxon>
        <taxon>Pinopsida</taxon>
        <taxon>Pinidae</taxon>
        <taxon>Conifers II</taxon>
        <taxon>Cupressales</taxon>
        <taxon>Taxaceae</taxon>
        <taxon>Taxus</taxon>
    </lineage>
</organism>
<dbReference type="GO" id="GO:0030007">
    <property type="term" value="P:intracellular potassium ion homeostasis"/>
    <property type="evidence" value="ECO:0007669"/>
    <property type="project" value="TreeGrafter"/>
</dbReference>
<evidence type="ECO:0000259" key="2">
    <source>
        <dbReference type="SMART" id="SM00831"/>
    </source>
</evidence>
<name>A0AA38L942_TAXCH</name>
<feature type="transmembrane region" description="Helical" evidence="1">
    <location>
        <begin position="136"/>
        <end position="156"/>
    </location>
</feature>
<dbReference type="GO" id="GO:0006883">
    <property type="term" value="P:intracellular sodium ion homeostasis"/>
    <property type="evidence" value="ECO:0007669"/>
    <property type="project" value="TreeGrafter"/>
</dbReference>
<feature type="domain" description="Cation-transporting P-type ATPase N-terminal" evidence="2">
    <location>
        <begin position="84"/>
        <end position="157"/>
    </location>
</feature>
<dbReference type="OMA" id="GTPECVK"/>
<comment type="caution">
    <text evidence="3">The sequence shown here is derived from an EMBL/GenBank/DDBJ whole genome shotgun (WGS) entry which is preliminary data.</text>
</comment>
<dbReference type="InterPro" id="IPR050510">
    <property type="entry name" value="Cation_transp_ATPase_P-type"/>
</dbReference>
<dbReference type="GO" id="GO:0005391">
    <property type="term" value="F:P-type sodium:potassium-exchanging transporter activity"/>
    <property type="evidence" value="ECO:0007669"/>
    <property type="project" value="TreeGrafter"/>
</dbReference>
<protein>
    <recommendedName>
        <fullName evidence="2">Cation-transporting P-type ATPase N-terminal domain-containing protein</fullName>
    </recommendedName>
</protein>
<dbReference type="AlphaFoldDB" id="A0AA38L942"/>
<dbReference type="SUPFAM" id="SSF81665">
    <property type="entry name" value="Calcium ATPase, transmembrane domain M"/>
    <property type="match status" value="1"/>
</dbReference>
<dbReference type="InterPro" id="IPR059000">
    <property type="entry name" value="ATPase_P-type_domA"/>
</dbReference>
<keyword evidence="1" id="KW-1133">Transmembrane helix</keyword>
<evidence type="ECO:0000313" key="4">
    <source>
        <dbReference type="Proteomes" id="UP000824469"/>
    </source>
</evidence>
<dbReference type="EMBL" id="JAHRHJ020000005">
    <property type="protein sequence ID" value="KAH9316233.1"/>
    <property type="molecule type" value="Genomic_DNA"/>
</dbReference>
<dbReference type="Gene3D" id="2.70.150.10">
    <property type="entry name" value="Calcium-transporting ATPase, cytoplasmic transduction domain A"/>
    <property type="match status" value="1"/>
</dbReference>
<keyword evidence="1" id="KW-0812">Transmembrane</keyword>
<dbReference type="Pfam" id="PF00122">
    <property type="entry name" value="E1-E2_ATPase"/>
    <property type="match status" value="1"/>
</dbReference>
<dbReference type="InterPro" id="IPR023298">
    <property type="entry name" value="ATPase_P-typ_TM_dom_sf"/>
</dbReference>
<dbReference type="GO" id="GO:0036376">
    <property type="term" value="P:sodium ion export across plasma membrane"/>
    <property type="evidence" value="ECO:0007669"/>
    <property type="project" value="TreeGrafter"/>
</dbReference>
<feature type="transmembrane region" description="Helical" evidence="1">
    <location>
        <begin position="328"/>
        <end position="346"/>
    </location>
</feature>
<dbReference type="InterPro" id="IPR008250">
    <property type="entry name" value="ATPase_P-typ_transduc_dom_A_sf"/>
</dbReference>
<dbReference type="GO" id="GO:1990573">
    <property type="term" value="P:potassium ion import across plasma membrane"/>
    <property type="evidence" value="ECO:0007669"/>
    <property type="project" value="TreeGrafter"/>
</dbReference>
<dbReference type="GO" id="GO:1902600">
    <property type="term" value="P:proton transmembrane transport"/>
    <property type="evidence" value="ECO:0007669"/>
    <property type="project" value="TreeGrafter"/>
</dbReference>
<dbReference type="Pfam" id="PF00690">
    <property type="entry name" value="Cation_ATPase_N"/>
    <property type="match status" value="1"/>
</dbReference>
<gene>
    <name evidence="3" type="ORF">KI387_024860</name>
</gene>
<dbReference type="GO" id="GO:0005886">
    <property type="term" value="C:plasma membrane"/>
    <property type="evidence" value="ECO:0007669"/>
    <property type="project" value="TreeGrafter"/>
</dbReference>
<sequence>MAIQWIGRFLGVYGVPNQSNGENSIQQKLLGDLPLRNNIHSRNRYTGFRSKIAKCFGDCLPGAAKFLIDMRSDEQEKVYLWLSTMARTESNLVFEYVHSTERGLSFKEAEQRIKESGPNIPVGNLTSSWWEIFWNALWHPFNIILFVLAALCFIASDKSNGSIMVAMVIISVSVRFYQEFSSSMAALKLSELVKASIKVQRCAGRDVQTELQVQVDQKDVVPGDIIIFNAGDLFPGDVRLLSSKSLVVSQSSLTGESGIVEKLADVIEEPSTPLLELRNICFMGTSVVSGSGTGVVVSTGDKTYISTILSALGRRSPPHAFEKGVKGVSYLLICCMLIIVPIIIMVDYLTKKDLGRSILFGISVAVGLTPQMLPLIVNTNLAKGALGMARDKCIVKRLVAIQNMGA</sequence>
<dbReference type="SUPFAM" id="SSF81653">
    <property type="entry name" value="Calcium ATPase, transduction domain A"/>
    <property type="match status" value="1"/>
</dbReference>
<dbReference type="PANTHER" id="PTHR43294:SF20">
    <property type="entry name" value="P-TYPE ATPASE"/>
    <property type="match status" value="1"/>
</dbReference>